<keyword evidence="7 12" id="KW-1133">Transmembrane helix</keyword>
<comment type="subcellular location">
    <subcellularLocation>
        <location evidence="1 12">Cell membrane</location>
        <topology evidence="1 12">Multi-pass membrane protein</topology>
    </subcellularLocation>
</comment>
<keyword evidence="2 12" id="KW-1003">Cell membrane</keyword>
<keyword evidence="9 12" id="KW-0472">Membrane</keyword>
<gene>
    <name evidence="14" type="primary">cls</name>
    <name evidence="12" type="synonym">clsA</name>
    <name evidence="14" type="ORF">NCTC10851_01384</name>
</gene>
<keyword evidence="11 12" id="KW-1208">Phospholipid metabolism</keyword>
<comment type="catalytic activity">
    <reaction evidence="12">
        <text>2 a 1,2-diacyl-sn-glycero-3-phospho-(1'-sn-glycerol) = a cardiolipin + glycerol</text>
        <dbReference type="Rhea" id="RHEA:31451"/>
        <dbReference type="ChEBI" id="CHEBI:17754"/>
        <dbReference type="ChEBI" id="CHEBI:62237"/>
        <dbReference type="ChEBI" id="CHEBI:64716"/>
    </reaction>
</comment>
<dbReference type="InterPro" id="IPR022924">
    <property type="entry name" value="Cardiolipin_synthase"/>
</dbReference>
<evidence type="ECO:0000256" key="1">
    <source>
        <dbReference type="ARBA" id="ARBA00004651"/>
    </source>
</evidence>
<evidence type="ECO:0000256" key="7">
    <source>
        <dbReference type="ARBA" id="ARBA00022989"/>
    </source>
</evidence>
<evidence type="ECO:0000256" key="8">
    <source>
        <dbReference type="ARBA" id="ARBA00023098"/>
    </source>
</evidence>
<sequence>MIKSACLYIMSTNIIKSAVKFFMIYHLEQIVPYILPVLMWILTISITLRIAVRRLSVSTTLSWLMIIYLVPVVGILAYLIFGEVKLGSRRAASFRRLQPKFSQWFNDFSRCTNLIQSQNELKYRALFELTQKQLNIPCVLGNELHILDNADDNIIKNIIQDIQNARYSINMVFYIWSSGGLVEQVHAALLEAKQRGVNIKILLDSVGSRRFLKSKDCKKLTQAGIEITETLHVNLVRLFLSRIDLRQHRKIIVIDNQIAYTGSMNMVDPNIFKQSSQVGKWVDIMVRINGPVSPILNSLHAWDWEIETNHSLALELPTCPLLPIENNNSHAVQVIATGPGFPDDLMVQSLLLAIFSAQENITITSPYFVPSHTIAEALRIAALRGVEVNIILPKKNDSLMVGWASRTFFEDLLMAGVKIHQFYGGLLHTKSILIDNHLSLVGTVNMDLRSFLLNFEVTIVVEDRAFANEVSLLQENYINNSVPLHCPDWKNRPVYQRIIERLFFLFSPLL</sequence>
<feature type="active site" evidence="12">
    <location>
        <position position="435"/>
    </location>
</feature>
<keyword evidence="8 12" id="KW-0443">Lipid metabolism</keyword>
<feature type="active site" evidence="12">
    <location>
        <position position="430"/>
    </location>
</feature>
<keyword evidence="5 12" id="KW-0812">Transmembrane</keyword>
<dbReference type="GO" id="GO:0005886">
    <property type="term" value="C:plasma membrane"/>
    <property type="evidence" value="ECO:0007669"/>
    <property type="project" value="UniProtKB-SubCell"/>
</dbReference>
<feature type="active site" evidence="12">
    <location>
        <position position="250"/>
    </location>
</feature>
<evidence type="ECO:0000313" key="14">
    <source>
        <dbReference type="EMBL" id="SUU36904.1"/>
    </source>
</evidence>
<dbReference type="GO" id="GO:0032049">
    <property type="term" value="P:cardiolipin biosynthetic process"/>
    <property type="evidence" value="ECO:0007669"/>
    <property type="project" value="UniProtKB-UniRule"/>
</dbReference>
<feature type="domain" description="PLD phosphodiesterase" evidence="13">
    <location>
        <begin position="243"/>
        <end position="270"/>
    </location>
</feature>
<reference evidence="14 15" key="1">
    <citation type="submission" date="2018-06" db="EMBL/GenBank/DDBJ databases">
        <authorList>
            <consortium name="Pathogen Informatics"/>
            <person name="Doyle S."/>
        </authorList>
    </citation>
    <scope>NUCLEOTIDE SEQUENCE [LARGE SCALE GENOMIC DNA]</scope>
    <source>
        <strain evidence="14 15">NCTC10851</strain>
    </source>
</reference>
<dbReference type="HAMAP" id="MF_00190">
    <property type="entry name" value="Cardiolipin_synth_ClsA"/>
    <property type="match status" value="1"/>
</dbReference>
<evidence type="ECO:0000259" key="13">
    <source>
        <dbReference type="PROSITE" id="PS50035"/>
    </source>
</evidence>
<dbReference type="InterPro" id="IPR001736">
    <property type="entry name" value="PLipase_D/transphosphatidylase"/>
</dbReference>
<dbReference type="EC" id="2.7.8.-" evidence="12"/>
<dbReference type="PANTHER" id="PTHR21248">
    <property type="entry name" value="CARDIOLIPIN SYNTHASE"/>
    <property type="match status" value="1"/>
</dbReference>
<dbReference type="PANTHER" id="PTHR21248:SF22">
    <property type="entry name" value="PHOSPHOLIPASE D"/>
    <property type="match status" value="1"/>
</dbReference>
<dbReference type="InterPro" id="IPR030840">
    <property type="entry name" value="CL_synthase_A"/>
</dbReference>
<dbReference type="InterPro" id="IPR027379">
    <property type="entry name" value="CLS_N"/>
</dbReference>
<dbReference type="AlphaFoldDB" id="A0A380VFP7"/>
<dbReference type="SUPFAM" id="SSF56024">
    <property type="entry name" value="Phospholipase D/nuclease"/>
    <property type="match status" value="2"/>
</dbReference>
<keyword evidence="10 12" id="KW-0594">Phospholipid biosynthesis</keyword>
<dbReference type="GO" id="GO:0008808">
    <property type="term" value="F:cardiolipin synthase activity"/>
    <property type="evidence" value="ECO:0007669"/>
    <property type="project" value="UniProtKB-UniRule"/>
</dbReference>
<organism evidence="14 15">
    <name type="scientific">Actinobacillus seminis</name>
    <dbReference type="NCBI Taxonomy" id="722"/>
    <lineage>
        <taxon>Bacteria</taxon>
        <taxon>Pseudomonadati</taxon>
        <taxon>Pseudomonadota</taxon>
        <taxon>Gammaproteobacteria</taxon>
        <taxon>Pasteurellales</taxon>
        <taxon>Pasteurellaceae</taxon>
        <taxon>Actinobacillus</taxon>
    </lineage>
</organism>
<name>A0A380VFP7_9PAST</name>
<dbReference type="Gene3D" id="3.30.870.10">
    <property type="entry name" value="Endonuclease Chain A"/>
    <property type="match status" value="2"/>
</dbReference>
<dbReference type="PROSITE" id="PS50035">
    <property type="entry name" value="PLD"/>
    <property type="match status" value="2"/>
</dbReference>
<evidence type="ECO:0000256" key="11">
    <source>
        <dbReference type="ARBA" id="ARBA00023264"/>
    </source>
</evidence>
<keyword evidence="4 12" id="KW-0808">Transferase</keyword>
<feature type="active site" evidence="12">
    <location>
        <position position="248"/>
    </location>
</feature>
<evidence type="ECO:0000313" key="15">
    <source>
        <dbReference type="Proteomes" id="UP000254507"/>
    </source>
</evidence>
<evidence type="ECO:0000256" key="5">
    <source>
        <dbReference type="ARBA" id="ARBA00022692"/>
    </source>
</evidence>
<dbReference type="NCBIfam" id="TIGR04265">
    <property type="entry name" value="bac_cardiolipin"/>
    <property type="match status" value="1"/>
</dbReference>
<protein>
    <recommendedName>
        <fullName evidence="12">Cardiolipin synthase A</fullName>
        <shortName evidence="12">CL synthase</shortName>
        <ecNumber evidence="12">2.7.8.-</ecNumber>
    </recommendedName>
</protein>
<proteinExistence type="inferred from homology"/>
<comment type="function">
    <text evidence="12">Catalyzes the reversible phosphatidyl group transfer from one phosphatidylglycerol molecule to another to form cardiolipin (CL) (diphosphatidylglycerol) and glycerol.</text>
</comment>
<dbReference type="Proteomes" id="UP000254507">
    <property type="component" value="Unassembled WGS sequence"/>
</dbReference>
<dbReference type="InterPro" id="IPR025202">
    <property type="entry name" value="PLD-like_dom"/>
</dbReference>
<feature type="transmembrane region" description="Helical" evidence="12">
    <location>
        <begin position="61"/>
        <end position="81"/>
    </location>
</feature>
<feature type="transmembrane region" description="Helical" evidence="12">
    <location>
        <begin position="33"/>
        <end position="52"/>
    </location>
</feature>
<accession>A0A380VFP7</accession>
<evidence type="ECO:0000256" key="4">
    <source>
        <dbReference type="ARBA" id="ARBA00022679"/>
    </source>
</evidence>
<evidence type="ECO:0000256" key="9">
    <source>
        <dbReference type="ARBA" id="ARBA00023136"/>
    </source>
</evidence>
<keyword evidence="6" id="KW-0677">Repeat</keyword>
<comment type="similarity">
    <text evidence="12">Belongs to the phospholipase D family. Cardiolipin synthase subfamily. ClsA sub-subfamily.</text>
</comment>
<dbReference type="Pfam" id="PF13396">
    <property type="entry name" value="PLDc_N"/>
    <property type="match status" value="1"/>
</dbReference>
<dbReference type="EMBL" id="UFSB01000001">
    <property type="protein sequence ID" value="SUU36904.1"/>
    <property type="molecule type" value="Genomic_DNA"/>
</dbReference>
<evidence type="ECO:0000256" key="10">
    <source>
        <dbReference type="ARBA" id="ARBA00023209"/>
    </source>
</evidence>
<dbReference type="Pfam" id="PF13091">
    <property type="entry name" value="PLDc_2"/>
    <property type="match status" value="2"/>
</dbReference>
<evidence type="ECO:0000256" key="3">
    <source>
        <dbReference type="ARBA" id="ARBA00022516"/>
    </source>
</evidence>
<dbReference type="CDD" id="cd09158">
    <property type="entry name" value="PLDc_EcCLS_like_2"/>
    <property type="match status" value="1"/>
</dbReference>
<feature type="active site" evidence="12">
    <location>
        <position position="428"/>
    </location>
</feature>
<evidence type="ECO:0000256" key="6">
    <source>
        <dbReference type="ARBA" id="ARBA00022737"/>
    </source>
</evidence>
<evidence type="ECO:0000256" key="12">
    <source>
        <dbReference type="HAMAP-Rule" id="MF_00190"/>
    </source>
</evidence>
<feature type="domain" description="PLD phosphodiesterase" evidence="13">
    <location>
        <begin position="423"/>
        <end position="450"/>
    </location>
</feature>
<dbReference type="SMART" id="SM00155">
    <property type="entry name" value="PLDc"/>
    <property type="match status" value="2"/>
</dbReference>
<keyword evidence="3 12" id="KW-0444">Lipid biosynthesis</keyword>
<feature type="active site" evidence="12">
    <location>
        <position position="255"/>
    </location>
</feature>
<evidence type="ECO:0000256" key="2">
    <source>
        <dbReference type="ARBA" id="ARBA00022475"/>
    </source>
</evidence>